<accession>A0A2P8A0Q9</accession>
<dbReference type="InterPro" id="IPR039226">
    <property type="entry name" value="Ski3/TTC37"/>
</dbReference>
<feature type="repeat" description="TPR" evidence="3">
    <location>
        <begin position="641"/>
        <end position="674"/>
    </location>
</feature>
<dbReference type="Pfam" id="PF18833">
    <property type="entry name" value="TPR_22"/>
    <property type="match status" value="1"/>
</dbReference>
<dbReference type="InterPro" id="IPR019734">
    <property type="entry name" value="TPR_rpt"/>
</dbReference>
<keyword evidence="1" id="KW-0677">Repeat</keyword>
<evidence type="ECO:0000313" key="5">
    <source>
        <dbReference type="Proteomes" id="UP000243723"/>
    </source>
</evidence>
<dbReference type="InterPro" id="IPR011990">
    <property type="entry name" value="TPR-like_helical_dom_sf"/>
</dbReference>
<keyword evidence="2 3" id="KW-0802">TPR repeat</keyword>
<reference evidence="4 5" key="1">
    <citation type="submission" date="2017-05" db="EMBL/GenBank/DDBJ databases">
        <title>Draft genome sequence of Elsinoe australis.</title>
        <authorList>
            <person name="Cheng Q."/>
        </authorList>
    </citation>
    <scope>NUCLEOTIDE SEQUENCE [LARGE SCALE GENOMIC DNA]</scope>
    <source>
        <strain evidence="4 5">NL1</strain>
    </source>
</reference>
<feature type="repeat" description="TPR" evidence="3">
    <location>
        <begin position="978"/>
        <end position="1011"/>
    </location>
</feature>
<dbReference type="Proteomes" id="UP000243723">
    <property type="component" value="Unassembled WGS sequence"/>
</dbReference>
<sequence>MSGTKAALKAAKSALDNSEWDEAIKQSELVLEADKKNHFAQLFLGRAYEKQGNVEKSAKVYHEAANSKPDDTQAWQGLVSLYESQGSKYLDEYGEVAVRLAVLFGQAGDLHRCQTTIDKLTGFAKKHGTPNQYKRSLQVLLPGSSIWEFLEGRVLHPSHTFKRLVEITEKDEQATISKEIAERRTRLGARLGKVTEEVKREVFEKSDLEGLYRGVIDWTDDDAVRREYEEKLFQRAYDTLTVMPKEIKEMKRAQVVDMAKGMVIVKHPFRLAWDVHLEWHDVANIADLDVNILLEYVEFFPDTGLTKVLRAFLRCKISPFSLPPPSDQDEAEKVEELTSEDRLLLMAEGLGDGKSSPLAHRLTAEYYLQLEEFESAIDTARNGLNLLRSEEKKADIDLQEDRDALNTILATCLVHYQSPKNHPEARELLQDILDRKKDSAPALVGLGLIYEEQEDYPDAVKLLTQALKLDSHNIRVKAEAAWCNALSGHHQEALDELEECLDQLNEQRTNKDDPKSRALKALTQFRIGRCVWEIDPSKLARKDRNGAYSHFLATIKTDPNFAPAYSNLGFYYADYARDKKRARQCFQKAFELSAAEVEAAERLARAFADQGEWEIVELVAQRVVDSGKTRPPPGSKKKGISWPYSALGVVQMMRQEYTKAITSFLSALRISPDDYHSYVGLGESYHNSGRYNSASRTFHYAEQPNDGIKMKISGEKWFTEYMLANVHRELGDHDEAIDRLKTVLKERSDEFGVLIALLQTYVERAWKQIDTGFFGKAAGSAKEALDLAGTIAKSRPEAFNLWKAVGDACSVFYWAQGSAEVFSADEVRSLITGQVDASVFDLLADVDHVSASVANGNTNGTLNGASNGEAQRKAPSIYLQTALLAYKRAIHCCSNDIHAQAVAWYNLGWAEYRVYCDLEGSTGKRFSFASVRCFKRAIEMEAGNSEFWNSLGVVTSNLNVKVAQHAFVRSLYLNERSAQAWTNLGVLYFNNNDHELAHQAFGRAQSTDPDFAHAWIGEGLIALSVGQQQEALSHFVHAFEISDSSSLIAKKAYTISVFDSLISQKSLSPALTSLIEPLFALHQLHSQIPSSLTFQHLSALLSERVSDHISATTVLSTLCTHLETQYEETESPLTLLHFAHAKSDLARNLLATSSFDSATEHATTALDLTADFSPSVPTSISVPKIRLSSHLTLGLAHFYTRNLDDSIAAFRAALSESDADPAVICLLSRVLWAHGGDEERGVAKEQLMGCVEEHPDHVDAWILLGAMSGMEDDADAVDSIREDLLRLQALEGVGEADKERVGRVLVALAGTGMQGDEKDSAVLEEVKRGVMLAPEKMGGWGLLSRLGEEDGGYAADMALLVAKRSVPPFGPTEADELAGAYAGTGVVGDAQRSVMLAPWRKEGWSAFADALDEVASG</sequence>
<keyword evidence="5" id="KW-1185">Reference proteome</keyword>
<evidence type="ECO:0000313" key="4">
    <source>
        <dbReference type="EMBL" id="PSK54050.1"/>
    </source>
</evidence>
<dbReference type="Gene3D" id="1.25.40.10">
    <property type="entry name" value="Tetratricopeptide repeat domain"/>
    <property type="match status" value="6"/>
</dbReference>
<dbReference type="PROSITE" id="PS50005">
    <property type="entry name" value="TPR"/>
    <property type="match status" value="4"/>
</dbReference>
<dbReference type="SMART" id="SM00671">
    <property type="entry name" value="SEL1"/>
    <property type="match status" value="4"/>
</dbReference>
<name>A0A2P8A0Q9_9PEZI</name>
<organism evidence="4 5">
    <name type="scientific">Elsinoe australis</name>
    <dbReference type="NCBI Taxonomy" id="40998"/>
    <lineage>
        <taxon>Eukaryota</taxon>
        <taxon>Fungi</taxon>
        <taxon>Dikarya</taxon>
        <taxon>Ascomycota</taxon>
        <taxon>Pezizomycotina</taxon>
        <taxon>Dothideomycetes</taxon>
        <taxon>Dothideomycetidae</taxon>
        <taxon>Myriangiales</taxon>
        <taxon>Elsinoaceae</taxon>
        <taxon>Elsinoe</taxon>
    </lineage>
</organism>
<dbReference type="PANTHER" id="PTHR15704:SF7">
    <property type="entry name" value="SUPERKILLER COMPLEX PROTEIN 3"/>
    <property type="match status" value="1"/>
</dbReference>
<dbReference type="InterPro" id="IPR006597">
    <property type="entry name" value="Sel1-like"/>
</dbReference>
<dbReference type="SMART" id="SM00028">
    <property type="entry name" value="TPR"/>
    <property type="match status" value="12"/>
</dbReference>
<dbReference type="InterPro" id="IPR040962">
    <property type="entry name" value="TPR_22"/>
</dbReference>
<dbReference type="PANTHER" id="PTHR15704">
    <property type="entry name" value="SUPERKILLER 3 PROTEIN-RELATED"/>
    <property type="match status" value="1"/>
</dbReference>
<evidence type="ECO:0000256" key="2">
    <source>
        <dbReference type="ARBA" id="ARBA00022803"/>
    </source>
</evidence>
<dbReference type="Pfam" id="PF13432">
    <property type="entry name" value="TPR_16"/>
    <property type="match status" value="2"/>
</dbReference>
<dbReference type="OrthoDB" id="421075at2759"/>
<comment type="caution">
    <text evidence="4">The sequence shown here is derived from an EMBL/GenBank/DDBJ whole genome shotgun (WGS) entry which is preliminary data.</text>
</comment>
<protein>
    <submittedName>
        <fullName evidence="4">Superkiller protein 3</fullName>
    </submittedName>
</protein>
<feature type="repeat" description="TPR" evidence="3">
    <location>
        <begin position="38"/>
        <end position="71"/>
    </location>
</feature>
<proteinExistence type="predicted"/>
<evidence type="ECO:0000256" key="1">
    <source>
        <dbReference type="ARBA" id="ARBA00022737"/>
    </source>
</evidence>
<dbReference type="GO" id="GO:0006401">
    <property type="term" value="P:RNA catabolic process"/>
    <property type="evidence" value="ECO:0007669"/>
    <property type="project" value="InterPro"/>
</dbReference>
<dbReference type="STRING" id="40998.A0A2P8A0Q9"/>
<dbReference type="SUPFAM" id="SSF48452">
    <property type="entry name" value="TPR-like"/>
    <property type="match status" value="4"/>
</dbReference>
<dbReference type="EMBL" id="NHZQ01000087">
    <property type="protein sequence ID" value="PSK54050.1"/>
    <property type="molecule type" value="Genomic_DNA"/>
</dbReference>
<dbReference type="Pfam" id="PF14559">
    <property type="entry name" value="TPR_19"/>
    <property type="match status" value="1"/>
</dbReference>
<dbReference type="GO" id="GO:0055087">
    <property type="term" value="C:Ski complex"/>
    <property type="evidence" value="ECO:0007669"/>
    <property type="project" value="InterPro"/>
</dbReference>
<feature type="repeat" description="TPR" evidence="3">
    <location>
        <begin position="440"/>
        <end position="473"/>
    </location>
</feature>
<gene>
    <name evidence="4" type="ORF">B9Z65_7856</name>
</gene>
<dbReference type="Pfam" id="PF13174">
    <property type="entry name" value="TPR_6"/>
    <property type="match status" value="1"/>
</dbReference>
<dbReference type="PROSITE" id="PS50293">
    <property type="entry name" value="TPR_REGION"/>
    <property type="match status" value="1"/>
</dbReference>
<evidence type="ECO:0000256" key="3">
    <source>
        <dbReference type="PROSITE-ProRule" id="PRU00339"/>
    </source>
</evidence>